<keyword evidence="1" id="KW-0732">Signal</keyword>
<accession>A0A8H7DI87</accession>
<name>A0A8H7DI87_9AGAR</name>
<reference evidence="2" key="1">
    <citation type="submission" date="2020-05" db="EMBL/GenBank/DDBJ databases">
        <title>Mycena genomes resolve the evolution of fungal bioluminescence.</title>
        <authorList>
            <person name="Tsai I.J."/>
        </authorList>
    </citation>
    <scope>NUCLEOTIDE SEQUENCE</scope>
    <source>
        <strain evidence="2">160909Yilan</strain>
    </source>
</reference>
<keyword evidence="3" id="KW-1185">Reference proteome</keyword>
<feature type="chain" id="PRO_5034409036" description="Hydrophobin" evidence="1">
    <location>
        <begin position="22"/>
        <end position="103"/>
    </location>
</feature>
<evidence type="ECO:0000256" key="1">
    <source>
        <dbReference type="SAM" id="SignalP"/>
    </source>
</evidence>
<dbReference type="Proteomes" id="UP000623467">
    <property type="component" value="Unassembled WGS sequence"/>
</dbReference>
<feature type="signal peptide" evidence="1">
    <location>
        <begin position="1"/>
        <end position="21"/>
    </location>
</feature>
<dbReference type="EMBL" id="JACAZH010000002">
    <property type="protein sequence ID" value="KAF7374172.1"/>
    <property type="molecule type" value="Genomic_DNA"/>
</dbReference>
<evidence type="ECO:0008006" key="4">
    <source>
        <dbReference type="Google" id="ProtNLM"/>
    </source>
</evidence>
<evidence type="ECO:0000313" key="2">
    <source>
        <dbReference type="EMBL" id="KAF7374172.1"/>
    </source>
</evidence>
<protein>
    <recommendedName>
        <fullName evidence="4">Hydrophobin</fullName>
    </recommendedName>
</protein>
<dbReference type="AlphaFoldDB" id="A0A8H7DI87"/>
<sequence length="103" mass="10706">MLLKLSILAAAMSMAISVADAANACCQYNLVGDEELIAALNALNIRVPSDANIGYNCVVMPTYDSPCDGTVYCQSASLPDLGLELFGDGIIGLPVDIDGCAYN</sequence>
<organism evidence="2 3">
    <name type="scientific">Mycena sanguinolenta</name>
    <dbReference type="NCBI Taxonomy" id="230812"/>
    <lineage>
        <taxon>Eukaryota</taxon>
        <taxon>Fungi</taxon>
        <taxon>Dikarya</taxon>
        <taxon>Basidiomycota</taxon>
        <taxon>Agaricomycotina</taxon>
        <taxon>Agaricomycetes</taxon>
        <taxon>Agaricomycetidae</taxon>
        <taxon>Agaricales</taxon>
        <taxon>Marasmiineae</taxon>
        <taxon>Mycenaceae</taxon>
        <taxon>Mycena</taxon>
    </lineage>
</organism>
<evidence type="ECO:0000313" key="3">
    <source>
        <dbReference type="Proteomes" id="UP000623467"/>
    </source>
</evidence>
<comment type="caution">
    <text evidence="2">The sequence shown here is derived from an EMBL/GenBank/DDBJ whole genome shotgun (WGS) entry which is preliminary data.</text>
</comment>
<gene>
    <name evidence="2" type="ORF">MSAN_00299000</name>
</gene>
<proteinExistence type="predicted"/>